<name>A0AC34FPE8_9BILA</name>
<protein>
    <submittedName>
        <fullName evidence="2">Uncharacterized protein</fullName>
    </submittedName>
</protein>
<dbReference type="WBParaSite" id="ES5_v2.g19145.t1">
    <property type="protein sequence ID" value="ES5_v2.g19145.t1"/>
    <property type="gene ID" value="ES5_v2.g19145"/>
</dbReference>
<dbReference type="Proteomes" id="UP000887579">
    <property type="component" value="Unplaced"/>
</dbReference>
<sequence>MARSTLRTRDTYVGDYDYGTQYNQNDEDDDDLAFIRSQSPLAYNDDDDYPVGDVIPQSSANSNNGIYHDGNYYQPTHTSNDYDVYEIQEVRQPFYDSTTNKEEYYWKDPNPRANADDDEDDETPRERILPPFTGETTNKTTYLPHIPVKDQKKATGTPEKVKAPFYGETSHRVNFTPKNAQKPSKVRPKTQLGASKNHSNDNQTINQATYDAKQGEGPVRYTAKDNLGVGGEFFSKTTHGDEYVKHDIQNRPQRRQASF</sequence>
<accession>A0AC34FPE8</accession>
<evidence type="ECO:0000313" key="1">
    <source>
        <dbReference type="Proteomes" id="UP000887579"/>
    </source>
</evidence>
<organism evidence="1 2">
    <name type="scientific">Panagrolaimus sp. ES5</name>
    <dbReference type="NCBI Taxonomy" id="591445"/>
    <lineage>
        <taxon>Eukaryota</taxon>
        <taxon>Metazoa</taxon>
        <taxon>Ecdysozoa</taxon>
        <taxon>Nematoda</taxon>
        <taxon>Chromadorea</taxon>
        <taxon>Rhabditida</taxon>
        <taxon>Tylenchina</taxon>
        <taxon>Panagrolaimomorpha</taxon>
        <taxon>Panagrolaimoidea</taxon>
        <taxon>Panagrolaimidae</taxon>
        <taxon>Panagrolaimus</taxon>
    </lineage>
</organism>
<proteinExistence type="predicted"/>
<reference evidence="2" key="1">
    <citation type="submission" date="2022-11" db="UniProtKB">
        <authorList>
            <consortium name="WormBaseParasite"/>
        </authorList>
    </citation>
    <scope>IDENTIFICATION</scope>
</reference>
<evidence type="ECO:0000313" key="2">
    <source>
        <dbReference type="WBParaSite" id="ES5_v2.g19145.t1"/>
    </source>
</evidence>